<evidence type="ECO:0000256" key="1">
    <source>
        <dbReference type="ARBA" id="ARBA00001033"/>
    </source>
</evidence>
<dbReference type="GO" id="GO:0006021">
    <property type="term" value="P:inositol biosynthetic process"/>
    <property type="evidence" value="ECO:0007669"/>
    <property type="project" value="UniProtKB-UniPathway"/>
</dbReference>
<dbReference type="InterPro" id="IPR000760">
    <property type="entry name" value="Inositol_monophosphatase-like"/>
</dbReference>
<dbReference type="Pfam" id="PF00459">
    <property type="entry name" value="Inositol_P"/>
    <property type="match status" value="1"/>
</dbReference>
<evidence type="ECO:0000256" key="8">
    <source>
        <dbReference type="RuleBase" id="RU364068"/>
    </source>
</evidence>
<dbReference type="Gene3D" id="3.30.540.10">
    <property type="entry name" value="Fructose-1,6-Bisphosphatase, subunit A, domain 1"/>
    <property type="match status" value="1"/>
</dbReference>
<dbReference type="UniPathway" id="UPA00823">
    <property type="reaction ID" value="UER00788"/>
</dbReference>
<dbReference type="KEGG" id="cme:CYME_CMQ201C"/>
<dbReference type="STRING" id="280699.M1VAG8"/>
<comment type="similarity">
    <text evidence="3 8">Belongs to the inositol monophosphatase superfamily.</text>
</comment>
<dbReference type="PRINTS" id="PR00377">
    <property type="entry name" value="IMPHPHTASES"/>
</dbReference>
<evidence type="ECO:0000256" key="4">
    <source>
        <dbReference type="ARBA" id="ARBA00022723"/>
    </source>
</evidence>
<evidence type="ECO:0000256" key="7">
    <source>
        <dbReference type="PIRSR" id="PIRSR600760-2"/>
    </source>
</evidence>
<keyword evidence="6 7" id="KW-0460">Magnesium</keyword>
<dbReference type="GO" id="GO:0046854">
    <property type="term" value="P:phosphatidylinositol phosphate biosynthetic process"/>
    <property type="evidence" value="ECO:0007669"/>
    <property type="project" value="InterPro"/>
</dbReference>
<dbReference type="PANTHER" id="PTHR20854:SF4">
    <property type="entry name" value="INOSITOL-1-MONOPHOSPHATASE-RELATED"/>
    <property type="match status" value="1"/>
</dbReference>
<protein>
    <recommendedName>
        <fullName evidence="8">Inositol-1-monophosphatase</fullName>
        <ecNumber evidence="8">3.1.3.25</ecNumber>
    </recommendedName>
</protein>
<evidence type="ECO:0000256" key="5">
    <source>
        <dbReference type="ARBA" id="ARBA00022801"/>
    </source>
</evidence>
<dbReference type="PROSITE" id="PS00630">
    <property type="entry name" value="IMP_2"/>
    <property type="match status" value="1"/>
</dbReference>
<dbReference type="OMA" id="ERGLHPW"/>
<gene>
    <name evidence="9" type="ORF">CYME_CMQ201C</name>
</gene>
<evidence type="ECO:0000313" key="9">
    <source>
        <dbReference type="EMBL" id="BAM82099.1"/>
    </source>
</evidence>
<dbReference type="EC" id="3.1.3.25" evidence="8"/>
<dbReference type="Proteomes" id="UP000007014">
    <property type="component" value="Chromosome 17"/>
</dbReference>
<dbReference type="eggNOG" id="KOG2951">
    <property type="taxonomic scope" value="Eukaryota"/>
</dbReference>
<organism evidence="9 10">
    <name type="scientific">Cyanidioschyzon merolae (strain NIES-3377 / 10D)</name>
    <name type="common">Unicellular red alga</name>
    <dbReference type="NCBI Taxonomy" id="280699"/>
    <lineage>
        <taxon>Eukaryota</taxon>
        <taxon>Rhodophyta</taxon>
        <taxon>Bangiophyceae</taxon>
        <taxon>Cyanidiales</taxon>
        <taxon>Cyanidiaceae</taxon>
        <taxon>Cyanidioschyzon</taxon>
    </lineage>
</organism>
<dbReference type="GeneID" id="16996614"/>
<dbReference type="RefSeq" id="XP_005538135.1">
    <property type="nucleotide sequence ID" value="XM_005538078.1"/>
</dbReference>
<comment type="catalytic activity">
    <reaction evidence="1 8">
        <text>a myo-inositol phosphate + H2O = myo-inositol + phosphate</text>
        <dbReference type="Rhea" id="RHEA:24056"/>
        <dbReference type="ChEBI" id="CHEBI:15377"/>
        <dbReference type="ChEBI" id="CHEBI:17268"/>
        <dbReference type="ChEBI" id="CHEBI:43474"/>
        <dbReference type="ChEBI" id="CHEBI:84139"/>
        <dbReference type="EC" id="3.1.3.25"/>
    </reaction>
</comment>
<feature type="binding site" evidence="7">
    <location>
        <position position="108"/>
    </location>
    <ligand>
        <name>Mg(2+)</name>
        <dbReference type="ChEBI" id="CHEBI:18420"/>
        <label>1</label>
        <note>catalytic</note>
    </ligand>
</feature>
<dbReference type="Gene3D" id="3.40.190.80">
    <property type="match status" value="1"/>
</dbReference>
<dbReference type="GO" id="GO:0046872">
    <property type="term" value="F:metal ion binding"/>
    <property type="evidence" value="ECO:0007669"/>
    <property type="project" value="UniProtKB-KW"/>
</dbReference>
<dbReference type="EMBL" id="AP006499">
    <property type="protein sequence ID" value="BAM82099.1"/>
    <property type="molecule type" value="Genomic_DNA"/>
</dbReference>
<accession>M1VAG8</accession>
<dbReference type="PANTHER" id="PTHR20854">
    <property type="entry name" value="INOSITOL MONOPHOSPHATASE"/>
    <property type="match status" value="1"/>
</dbReference>
<dbReference type="InterPro" id="IPR020583">
    <property type="entry name" value="Inositol_monoP_metal-BS"/>
</dbReference>
<evidence type="ECO:0000313" key="10">
    <source>
        <dbReference type="Proteomes" id="UP000007014"/>
    </source>
</evidence>
<dbReference type="SUPFAM" id="SSF56655">
    <property type="entry name" value="Carbohydrate phosphatase"/>
    <property type="match status" value="1"/>
</dbReference>
<dbReference type="CDD" id="cd01639">
    <property type="entry name" value="IMPase"/>
    <property type="match status" value="1"/>
</dbReference>
<comment type="pathway">
    <text evidence="8">Polyol metabolism; myo-inositol biosynthesis; myo-inositol from D-glucose 6-phosphate: step 2/2.</text>
</comment>
<dbReference type="GO" id="GO:0008934">
    <property type="term" value="F:inositol monophosphate 1-phosphatase activity"/>
    <property type="evidence" value="ECO:0007669"/>
    <property type="project" value="InterPro"/>
</dbReference>
<keyword evidence="4 7" id="KW-0479">Metal-binding</keyword>
<feature type="binding site" evidence="7">
    <location>
        <position position="109"/>
    </location>
    <ligand>
        <name>Mg(2+)</name>
        <dbReference type="ChEBI" id="CHEBI:18420"/>
        <label>1</label>
        <note>catalytic</note>
    </ligand>
</feature>
<dbReference type="PROSITE" id="PS00629">
    <property type="entry name" value="IMP_1"/>
    <property type="match status" value="1"/>
</dbReference>
<reference evidence="9 10" key="2">
    <citation type="journal article" date="2007" name="BMC Biol.">
        <title>A 100%-complete sequence reveals unusually simple genomic features in the hot-spring red alga Cyanidioschyzon merolae.</title>
        <authorList>
            <person name="Nozaki H."/>
            <person name="Takano H."/>
            <person name="Misumi O."/>
            <person name="Terasawa K."/>
            <person name="Matsuzaki M."/>
            <person name="Maruyama S."/>
            <person name="Nishida K."/>
            <person name="Yagisawa F."/>
            <person name="Yoshida Y."/>
            <person name="Fujiwara T."/>
            <person name="Takio S."/>
            <person name="Tamura K."/>
            <person name="Chung S.J."/>
            <person name="Nakamura S."/>
            <person name="Kuroiwa H."/>
            <person name="Tanaka K."/>
            <person name="Sato N."/>
            <person name="Kuroiwa T."/>
        </authorList>
    </citation>
    <scope>NUCLEOTIDE SEQUENCE [LARGE SCALE GENOMIC DNA]</scope>
    <source>
        <strain evidence="9 10">10D</strain>
    </source>
</reference>
<dbReference type="Gramene" id="CMQ201CT">
    <property type="protein sequence ID" value="CMQ201CT"/>
    <property type="gene ID" value="CMQ201C"/>
</dbReference>
<feature type="binding site" evidence="7">
    <location>
        <position position="106"/>
    </location>
    <ligand>
        <name>Mg(2+)</name>
        <dbReference type="ChEBI" id="CHEBI:18420"/>
        <label>1</label>
        <note>catalytic</note>
    </ligand>
</feature>
<feature type="binding site" evidence="7">
    <location>
        <position position="83"/>
    </location>
    <ligand>
        <name>Mg(2+)</name>
        <dbReference type="ChEBI" id="CHEBI:18420"/>
        <label>1</label>
        <note>catalytic</note>
    </ligand>
</feature>
<dbReference type="OrthoDB" id="10254945at2759"/>
<proteinExistence type="inferred from homology"/>
<keyword evidence="5 8" id="KW-0378">Hydrolase</keyword>
<dbReference type="HOGENOM" id="CLU_044118_1_0_1"/>
<sequence>MLESELDQALVFAEALARECGELIRQAFFKDWPFRTAPVGGYHTAYDVKKRTDPVTETDRAVEELCRRRILERYGTGHRVLGEEGFDGRPESLQVKDLDPPTWAIDPIDGTANFVHHIPLCAVSIALITEGQARLGVVYNPIMEEMFVARRSRGAFLNGKPIFCSGVSELPDACIATEYGSDRSASKVAMMLEMVRSILENGTQAVRSTGSAALNMAFVACGRFDVVTEWGPYTWDLAAGQVLVEEAGGVCLLPNGAQFILDGRGILAANRYLAEKLRFQAYAFA</sequence>
<feature type="binding site" evidence="7">
    <location>
        <position position="236"/>
    </location>
    <ligand>
        <name>Mg(2+)</name>
        <dbReference type="ChEBI" id="CHEBI:18420"/>
        <label>1</label>
        <note>catalytic</note>
    </ligand>
</feature>
<dbReference type="AlphaFoldDB" id="M1VAG8"/>
<dbReference type="InterPro" id="IPR033942">
    <property type="entry name" value="IMPase"/>
</dbReference>
<comment type="cofactor">
    <cofactor evidence="2 7 8">
        <name>Mg(2+)</name>
        <dbReference type="ChEBI" id="CHEBI:18420"/>
    </cofactor>
</comment>
<keyword evidence="10" id="KW-1185">Reference proteome</keyword>
<name>M1VAG8_CYAM1</name>
<dbReference type="GO" id="GO:0007165">
    <property type="term" value="P:signal transduction"/>
    <property type="evidence" value="ECO:0007669"/>
    <property type="project" value="TreeGrafter"/>
</dbReference>
<evidence type="ECO:0000256" key="2">
    <source>
        <dbReference type="ARBA" id="ARBA00001946"/>
    </source>
</evidence>
<dbReference type="InterPro" id="IPR020550">
    <property type="entry name" value="Inositol_monophosphatase_CS"/>
</dbReference>
<evidence type="ECO:0000256" key="6">
    <source>
        <dbReference type="ARBA" id="ARBA00022842"/>
    </source>
</evidence>
<evidence type="ECO:0000256" key="3">
    <source>
        <dbReference type="ARBA" id="ARBA00009759"/>
    </source>
</evidence>
<reference evidence="9 10" key="1">
    <citation type="journal article" date="2004" name="Nature">
        <title>Genome sequence of the ultrasmall unicellular red alga Cyanidioschyzon merolae 10D.</title>
        <authorList>
            <person name="Matsuzaki M."/>
            <person name="Misumi O."/>
            <person name="Shin-i T."/>
            <person name="Maruyama S."/>
            <person name="Takahara M."/>
            <person name="Miyagishima S."/>
            <person name="Mori T."/>
            <person name="Nishida K."/>
            <person name="Yagisawa F."/>
            <person name="Nishida K."/>
            <person name="Yoshida Y."/>
            <person name="Nishimura Y."/>
            <person name="Nakao S."/>
            <person name="Kobayashi T."/>
            <person name="Momoyama Y."/>
            <person name="Higashiyama T."/>
            <person name="Minoda A."/>
            <person name="Sano M."/>
            <person name="Nomoto H."/>
            <person name="Oishi K."/>
            <person name="Hayashi H."/>
            <person name="Ohta F."/>
            <person name="Nishizaka S."/>
            <person name="Haga S."/>
            <person name="Miura S."/>
            <person name="Morishita T."/>
            <person name="Kabeya Y."/>
            <person name="Terasawa K."/>
            <person name="Suzuki Y."/>
            <person name="Ishii Y."/>
            <person name="Asakawa S."/>
            <person name="Takano H."/>
            <person name="Ohta N."/>
            <person name="Kuroiwa H."/>
            <person name="Tanaka K."/>
            <person name="Shimizu N."/>
            <person name="Sugano S."/>
            <person name="Sato N."/>
            <person name="Nozaki H."/>
            <person name="Ogasawara N."/>
            <person name="Kohara Y."/>
            <person name="Kuroiwa T."/>
        </authorList>
    </citation>
    <scope>NUCLEOTIDE SEQUENCE [LARGE SCALE GENOMIC DNA]</scope>
    <source>
        <strain evidence="9 10">10D</strain>
    </source>
</reference>